<dbReference type="RefSeq" id="WP_341980772.1">
    <property type="nucleotide sequence ID" value="NZ_JBBYAF010000005.1"/>
</dbReference>
<dbReference type="SMART" id="SM00257">
    <property type="entry name" value="LysM"/>
    <property type="match status" value="1"/>
</dbReference>
<dbReference type="InterPro" id="IPR035940">
    <property type="entry name" value="CAP_sf"/>
</dbReference>
<gene>
    <name evidence="2" type="primary">safA</name>
    <name evidence="2" type="ORF">AAEO50_04240</name>
</gene>
<dbReference type="Gene3D" id="3.10.350.10">
    <property type="entry name" value="LysM domain"/>
    <property type="match status" value="1"/>
</dbReference>
<evidence type="ECO:0000313" key="2">
    <source>
        <dbReference type="EMBL" id="MEL3971481.1"/>
    </source>
</evidence>
<protein>
    <submittedName>
        <fullName evidence="2">SafA/ExsA family spore coat assembly protein</fullName>
    </submittedName>
</protein>
<organism evidence="2 3">
    <name type="scientific">Rossellomorea oryzaecorticis</name>
    <dbReference type="NCBI Taxonomy" id="1396505"/>
    <lineage>
        <taxon>Bacteria</taxon>
        <taxon>Bacillati</taxon>
        <taxon>Bacillota</taxon>
        <taxon>Bacilli</taxon>
        <taxon>Bacillales</taxon>
        <taxon>Bacillaceae</taxon>
        <taxon>Rossellomorea</taxon>
    </lineage>
</organism>
<dbReference type="EMBL" id="JBBYAF010000005">
    <property type="protein sequence ID" value="MEL3971481.1"/>
    <property type="molecule type" value="Genomic_DNA"/>
</dbReference>
<dbReference type="PROSITE" id="PS51782">
    <property type="entry name" value="LYSM"/>
    <property type="match status" value="1"/>
</dbReference>
<dbReference type="Gene3D" id="3.40.33.10">
    <property type="entry name" value="CAP"/>
    <property type="match status" value="1"/>
</dbReference>
<dbReference type="InterPro" id="IPR018392">
    <property type="entry name" value="LysM"/>
</dbReference>
<keyword evidence="3" id="KW-1185">Reference proteome</keyword>
<sequence>MKTLKLFFILLLSVTLVTGLGKNPEVSAAGTYTVKYGDTMWKIAVKHQVGVSELIGANPQLNNPDLIYPGQSIAIPGGDQTAQNYTYEVVKLVNAERAKAGFAPLKENWELSRVARYKSQDMIDKNYFSHTSPTYGSPFQMMKDFGISYQAAGENIAAGQRTPAEVVDAWMNSEGHRKNILSPAYTEIGVGYVKGGSYGHYWIQMFIKR</sequence>
<dbReference type="NCBIfam" id="TIGR02899">
    <property type="entry name" value="spore_safA"/>
    <property type="match status" value="1"/>
</dbReference>
<feature type="domain" description="LysM" evidence="1">
    <location>
        <begin position="30"/>
        <end position="75"/>
    </location>
</feature>
<dbReference type="PANTHER" id="PTHR31157:SF1">
    <property type="entry name" value="SCP DOMAIN-CONTAINING PROTEIN"/>
    <property type="match status" value="1"/>
</dbReference>
<dbReference type="InterPro" id="IPR014248">
    <property type="entry name" value="Spore_coat_assembly_SafA"/>
</dbReference>
<name>A0ABU9K6V5_9BACI</name>
<reference evidence="2 3" key="1">
    <citation type="submission" date="2024-04" db="EMBL/GenBank/DDBJ databases">
        <title>Bacillus oryzaecorticis sp. nov., a moderately halophilic bacterium isolated from rice husks.</title>
        <authorList>
            <person name="Zhu H.-S."/>
        </authorList>
    </citation>
    <scope>NUCLEOTIDE SEQUENCE [LARGE SCALE GENOMIC DNA]</scope>
    <source>
        <strain evidence="2 3">ZC255</strain>
    </source>
</reference>
<evidence type="ECO:0000259" key="1">
    <source>
        <dbReference type="PROSITE" id="PS51782"/>
    </source>
</evidence>
<dbReference type="Proteomes" id="UP001389717">
    <property type="component" value="Unassembled WGS sequence"/>
</dbReference>
<dbReference type="NCBIfam" id="TIGR02909">
    <property type="entry name" value="spore_YkwD"/>
    <property type="match status" value="1"/>
</dbReference>
<comment type="caution">
    <text evidence="2">The sequence shown here is derived from an EMBL/GenBank/DDBJ whole genome shotgun (WGS) entry which is preliminary data.</text>
</comment>
<dbReference type="Pfam" id="PF00188">
    <property type="entry name" value="CAP"/>
    <property type="match status" value="1"/>
</dbReference>
<dbReference type="SUPFAM" id="SSF55797">
    <property type="entry name" value="PR-1-like"/>
    <property type="match status" value="1"/>
</dbReference>
<proteinExistence type="predicted"/>
<dbReference type="InterPro" id="IPR014258">
    <property type="entry name" value="CAP_domain_YkwD-like"/>
</dbReference>
<evidence type="ECO:0000313" key="3">
    <source>
        <dbReference type="Proteomes" id="UP001389717"/>
    </source>
</evidence>
<dbReference type="CDD" id="cd05379">
    <property type="entry name" value="CAP_bacterial"/>
    <property type="match status" value="1"/>
</dbReference>
<dbReference type="InterPro" id="IPR036779">
    <property type="entry name" value="LysM_dom_sf"/>
</dbReference>
<dbReference type="InterPro" id="IPR014044">
    <property type="entry name" value="CAP_dom"/>
</dbReference>
<dbReference type="SUPFAM" id="SSF54106">
    <property type="entry name" value="LysM domain"/>
    <property type="match status" value="1"/>
</dbReference>
<dbReference type="CDD" id="cd00118">
    <property type="entry name" value="LysM"/>
    <property type="match status" value="1"/>
</dbReference>
<dbReference type="PANTHER" id="PTHR31157">
    <property type="entry name" value="SCP DOMAIN-CONTAINING PROTEIN"/>
    <property type="match status" value="1"/>
</dbReference>
<dbReference type="Pfam" id="PF01476">
    <property type="entry name" value="LysM"/>
    <property type="match status" value="1"/>
</dbReference>
<accession>A0ABU9K6V5</accession>